<dbReference type="InterPro" id="IPR013525">
    <property type="entry name" value="ABC2_TM"/>
</dbReference>
<reference evidence="8" key="1">
    <citation type="journal article" date="2018" name="Int. J. Syst. Evol. Microbiol.">
        <title>Neptunicella marina gen. nov., sp. nov., isolated from surface seawater.</title>
        <authorList>
            <person name="Liu X."/>
            <person name="Lai Q."/>
            <person name="Du Y."/>
            <person name="Zhang X."/>
            <person name="Liu Z."/>
            <person name="Sun F."/>
            <person name="Shao Z."/>
        </authorList>
    </citation>
    <scope>NUCLEOTIDE SEQUENCE</scope>
    <source>
        <strain evidence="8">S27-2</strain>
    </source>
</reference>
<keyword evidence="4 6" id="KW-1133">Transmembrane helix</keyword>
<evidence type="ECO:0000256" key="5">
    <source>
        <dbReference type="ARBA" id="ARBA00023136"/>
    </source>
</evidence>
<reference evidence="8" key="2">
    <citation type="submission" date="2020-08" db="EMBL/GenBank/DDBJ databases">
        <authorList>
            <person name="Lai Q."/>
        </authorList>
    </citation>
    <scope>NUCLEOTIDE SEQUENCE</scope>
    <source>
        <strain evidence="8">S27-2</strain>
    </source>
</reference>
<evidence type="ECO:0000256" key="1">
    <source>
        <dbReference type="ARBA" id="ARBA00004141"/>
    </source>
</evidence>
<keyword evidence="6" id="KW-0813">Transport</keyword>
<sequence>MISRFWAVFKARNLEFFRDRSSLGWNLIFPLLLVVGFAFIFSGDGRPEYKIGVLGEHSSDNSFYSMQHVQYVDYSDIEVAKRKLQQHGLDLLVEPSSQTYWINSSSPKGYFTERLIQGSLPDYHKQVLEGREIRYIDWVLPGILGMNMMFSCLFGVGYVIVRYRKSSVLKRLKATPLHAAEFLLAQIFSRLFIVLVITGGVFTACDLMFDFYMLGSYFSLLVIAALGAMAMIALGLLMAARSNSEELAGGLLNLVSWPMMMLSGVWFSMEGAPKALQTFAEFLPLTQLVSAARAIMTDGATLIDLQHQVSILLAMIVVFLGLGAWLFRWEGDGR</sequence>
<dbReference type="PANTHER" id="PTHR43027">
    <property type="entry name" value="DOXORUBICIN RESISTANCE ABC TRANSPORTER PERMEASE PROTEIN DRRC-RELATED"/>
    <property type="match status" value="1"/>
</dbReference>
<dbReference type="EMBL" id="JACNEP010000022">
    <property type="protein sequence ID" value="MBC3767670.1"/>
    <property type="molecule type" value="Genomic_DNA"/>
</dbReference>
<feature type="transmembrane region" description="Helical" evidence="6">
    <location>
        <begin position="309"/>
        <end position="327"/>
    </location>
</feature>
<dbReference type="GO" id="GO:0043190">
    <property type="term" value="C:ATP-binding cassette (ABC) transporter complex"/>
    <property type="evidence" value="ECO:0007669"/>
    <property type="project" value="InterPro"/>
</dbReference>
<feature type="transmembrane region" description="Helical" evidence="6">
    <location>
        <begin position="251"/>
        <end position="269"/>
    </location>
</feature>
<dbReference type="GO" id="GO:0140359">
    <property type="term" value="F:ABC-type transporter activity"/>
    <property type="evidence" value="ECO:0007669"/>
    <property type="project" value="InterPro"/>
</dbReference>
<name>A0A8J6IYS5_9ALTE</name>
<evidence type="ECO:0000256" key="4">
    <source>
        <dbReference type="ARBA" id="ARBA00022989"/>
    </source>
</evidence>
<dbReference type="AlphaFoldDB" id="A0A8J6IYS5"/>
<dbReference type="RefSeq" id="WP_186508300.1">
    <property type="nucleotide sequence ID" value="NZ_JACNEP010000022.1"/>
</dbReference>
<gene>
    <name evidence="8" type="ORF">H8B19_17455</name>
</gene>
<keyword evidence="5 6" id="KW-0472">Membrane</keyword>
<dbReference type="Proteomes" id="UP000601768">
    <property type="component" value="Unassembled WGS sequence"/>
</dbReference>
<evidence type="ECO:0000256" key="3">
    <source>
        <dbReference type="ARBA" id="ARBA00022692"/>
    </source>
</evidence>
<keyword evidence="9" id="KW-1185">Reference proteome</keyword>
<evidence type="ECO:0000313" key="9">
    <source>
        <dbReference type="Proteomes" id="UP000601768"/>
    </source>
</evidence>
<comment type="similarity">
    <text evidence="2 6">Belongs to the ABC-2 integral membrane protein family.</text>
</comment>
<comment type="subcellular location">
    <subcellularLocation>
        <location evidence="6">Cell inner membrane</location>
        <topology evidence="6">Multi-pass membrane protein</topology>
    </subcellularLocation>
    <subcellularLocation>
        <location evidence="1">Membrane</location>
        <topology evidence="1">Multi-pass membrane protein</topology>
    </subcellularLocation>
</comment>
<proteinExistence type="inferred from homology"/>
<feature type="transmembrane region" description="Helical" evidence="6">
    <location>
        <begin position="138"/>
        <end position="161"/>
    </location>
</feature>
<dbReference type="InterPro" id="IPR000412">
    <property type="entry name" value="ABC_2_transport"/>
</dbReference>
<evidence type="ECO:0000313" key="8">
    <source>
        <dbReference type="EMBL" id="MBC3767670.1"/>
    </source>
</evidence>
<dbReference type="PROSITE" id="PS51012">
    <property type="entry name" value="ABC_TM2"/>
    <property type="match status" value="1"/>
</dbReference>
<protein>
    <recommendedName>
        <fullName evidence="6">Transport permease protein</fullName>
    </recommendedName>
</protein>
<keyword evidence="6" id="KW-1003">Cell membrane</keyword>
<comment type="caution">
    <text evidence="8">The sequence shown here is derived from an EMBL/GenBank/DDBJ whole genome shotgun (WGS) entry which is preliminary data.</text>
</comment>
<feature type="transmembrane region" description="Helical" evidence="6">
    <location>
        <begin position="21"/>
        <end position="41"/>
    </location>
</feature>
<accession>A0A8J6IYS5</accession>
<feature type="transmembrane region" description="Helical" evidence="6">
    <location>
        <begin position="216"/>
        <end position="239"/>
    </location>
</feature>
<feature type="domain" description="ABC transmembrane type-2" evidence="7">
    <location>
        <begin position="104"/>
        <end position="330"/>
    </location>
</feature>
<dbReference type="PANTHER" id="PTHR43027:SF2">
    <property type="entry name" value="TRANSPORT PERMEASE PROTEIN"/>
    <property type="match status" value="1"/>
</dbReference>
<evidence type="ECO:0000256" key="6">
    <source>
        <dbReference type="RuleBase" id="RU361157"/>
    </source>
</evidence>
<dbReference type="PRINTS" id="PR00164">
    <property type="entry name" value="ABC2TRNSPORT"/>
</dbReference>
<feature type="transmembrane region" description="Helical" evidence="6">
    <location>
        <begin position="182"/>
        <end position="204"/>
    </location>
</feature>
<dbReference type="InterPro" id="IPR052902">
    <property type="entry name" value="ABC-2_transporter"/>
</dbReference>
<evidence type="ECO:0000256" key="2">
    <source>
        <dbReference type="ARBA" id="ARBA00007783"/>
    </source>
</evidence>
<organism evidence="8 9">
    <name type="scientific">Neptunicella marina</name>
    <dbReference type="NCBI Taxonomy" id="2125989"/>
    <lineage>
        <taxon>Bacteria</taxon>
        <taxon>Pseudomonadati</taxon>
        <taxon>Pseudomonadota</taxon>
        <taxon>Gammaproteobacteria</taxon>
        <taxon>Alteromonadales</taxon>
        <taxon>Alteromonadaceae</taxon>
        <taxon>Neptunicella</taxon>
    </lineage>
</organism>
<dbReference type="InterPro" id="IPR047817">
    <property type="entry name" value="ABC2_TM_bact-type"/>
</dbReference>
<dbReference type="Pfam" id="PF12698">
    <property type="entry name" value="ABC2_membrane_3"/>
    <property type="match status" value="1"/>
</dbReference>
<evidence type="ECO:0000259" key="7">
    <source>
        <dbReference type="PROSITE" id="PS51012"/>
    </source>
</evidence>
<keyword evidence="3 6" id="KW-0812">Transmembrane</keyword>